<accession>A0ABQ2UPI8</accession>
<dbReference type="Proteomes" id="UP000649573">
    <property type="component" value="Unassembled WGS sequence"/>
</dbReference>
<evidence type="ECO:0000256" key="1">
    <source>
        <dbReference type="SAM" id="MobiDB-lite"/>
    </source>
</evidence>
<gene>
    <name evidence="2" type="ORF">GCM10010178_44540</name>
</gene>
<name>A0ABQ2UPI8_9PSEU</name>
<protein>
    <submittedName>
        <fullName evidence="2">Uncharacterized protein</fullName>
    </submittedName>
</protein>
<evidence type="ECO:0000313" key="2">
    <source>
        <dbReference type="EMBL" id="GGU47094.1"/>
    </source>
</evidence>
<comment type="caution">
    <text evidence="2">The sequence shown here is derived from an EMBL/GenBank/DDBJ whole genome shotgun (WGS) entry which is preliminary data.</text>
</comment>
<dbReference type="EMBL" id="BMRE01000019">
    <property type="protein sequence ID" value="GGU47094.1"/>
    <property type="molecule type" value="Genomic_DNA"/>
</dbReference>
<evidence type="ECO:0000313" key="3">
    <source>
        <dbReference type="Proteomes" id="UP000649573"/>
    </source>
</evidence>
<dbReference type="RefSeq" id="WP_189255640.1">
    <property type="nucleotide sequence ID" value="NZ_BMRE01000019.1"/>
</dbReference>
<feature type="region of interest" description="Disordered" evidence="1">
    <location>
        <begin position="1"/>
        <end position="33"/>
    </location>
</feature>
<organism evidence="2 3">
    <name type="scientific">Lentzea flava</name>
    <dbReference type="NCBI Taxonomy" id="103732"/>
    <lineage>
        <taxon>Bacteria</taxon>
        <taxon>Bacillati</taxon>
        <taxon>Actinomycetota</taxon>
        <taxon>Actinomycetes</taxon>
        <taxon>Pseudonocardiales</taxon>
        <taxon>Pseudonocardiaceae</taxon>
        <taxon>Lentzea</taxon>
    </lineage>
</organism>
<keyword evidence="3" id="KW-1185">Reference proteome</keyword>
<proteinExistence type="predicted"/>
<sequence length="82" mass="9271">MPQHTPGHTGHDHEQGDGGQDATMLPLRPTRASIRDTWRVERIDTEPMTAQQYDLAVTTLATLITQWRNNHKNTTEGHEKTA</sequence>
<reference evidence="3" key="1">
    <citation type="journal article" date="2019" name="Int. J. Syst. Evol. Microbiol.">
        <title>The Global Catalogue of Microorganisms (GCM) 10K type strain sequencing project: providing services to taxonomists for standard genome sequencing and annotation.</title>
        <authorList>
            <consortium name="The Broad Institute Genomics Platform"/>
            <consortium name="The Broad Institute Genome Sequencing Center for Infectious Disease"/>
            <person name="Wu L."/>
            <person name="Ma J."/>
        </authorList>
    </citation>
    <scope>NUCLEOTIDE SEQUENCE [LARGE SCALE GENOMIC DNA]</scope>
    <source>
        <strain evidence="3">JCM 3296</strain>
    </source>
</reference>